<feature type="compositionally biased region" description="Low complexity" evidence="2">
    <location>
        <begin position="73"/>
        <end position="84"/>
    </location>
</feature>
<keyword evidence="1" id="KW-0175">Coiled coil</keyword>
<name>F1KPX3_ASCSU</name>
<dbReference type="PANTHER" id="PTHR17550:SF4">
    <property type="entry name" value="E3 UBIQUITIN-PROTEIN LIGASE TTC3"/>
    <property type="match status" value="1"/>
</dbReference>
<feature type="coiled-coil region" evidence="1">
    <location>
        <begin position="1393"/>
        <end position="1436"/>
    </location>
</feature>
<feature type="region of interest" description="Disordered" evidence="2">
    <location>
        <begin position="1556"/>
        <end position="1581"/>
    </location>
</feature>
<dbReference type="EMBL" id="JI163973">
    <property type="protein sequence ID" value="ADY39927.1"/>
    <property type="molecule type" value="mRNA"/>
</dbReference>
<feature type="region of interest" description="Disordered" evidence="2">
    <location>
        <begin position="1142"/>
        <end position="1165"/>
    </location>
</feature>
<feature type="region of interest" description="Disordered" evidence="2">
    <location>
        <begin position="891"/>
        <end position="915"/>
    </location>
</feature>
<dbReference type="InterPro" id="IPR002083">
    <property type="entry name" value="MATH/TRAF_dom"/>
</dbReference>
<feature type="region of interest" description="Disordered" evidence="2">
    <location>
        <begin position="1612"/>
        <end position="1642"/>
    </location>
</feature>
<feature type="compositionally biased region" description="Polar residues" evidence="2">
    <location>
        <begin position="1556"/>
        <end position="1567"/>
    </location>
</feature>
<dbReference type="PROSITE" id="PS50144">
    <property type="entry name" value="MATH"/>
    <property type="match status" value="1"/>
</dbReference>
<evidence type="ECO:0000256" key="1">
    <source>
        <dbReference type="SAM" id="Coils"/>
    </source>
</evidence>
<feature type="compositionally biased region" description="Polar residues" evidence="2">
    <location>
        <begin position="502"/>
        <end position="522"/>
    </location>
</feature>
<dbReference type="Pfam" id="PF22486">
    <property type="entry name" value="MATH_2"/>
    <property type="match status" value="1"/>
</dbReference>
<feature type="compositionally biased region" description="Basic and acidic residues" evidence="2">
    <location>
        <begin position="1142"/>
        <end position="1151"/>
    </location>
</feature>
<feature type="coiled-coil region" evidence="1">
    <location>
        <begin position="1231"/>
        <end position="1367"/>
    </location>
</feature>
<proteinExistence type="evidence at transcript level"/>
<feature type="region of interest" description="Disordered" evidence="2">
    <location>
        <begin position="775"/>
        <end position="824"/>
    </location>
</feature>
<feature type="compositionally biased region" description="Polar residues" evidence="2">
    <location>
        <begin position="1625"/>
        <end position="1642"/>
    </location>
</feature>
<keyword evidence="4" id="KW-0378">Hydrolase</keyword>
<dbReference type="SMART" id="SM00061">
    <property type="entry name" value="MATH"/>
    <property type="match status" value="1"/>
</dbReference>
<feature type="region of interest" description="Disordered" evidence="2">
    <location>
        <begin position="1"/>
        <end position="131"/>
    </location>
</feature>
<feature type="domain" description="MATH" evidence="3">
    <location>
        <begin position="268"/>
        <end position="397"/>
    </location>
</feature>
<feature type="compositionally biased region" description="Low complexity" evidence="2">
    <location>
        <begin position="12"/>
        <end position="28"/>
    </location>
</feature>
<reference evidence="4" key="1">
    <citation type="journal article" date="2011" name="Genome Res.">
        <title>Deep small RNA sequencing from the nematode Ascaris reveals conservation, functional diversification, and novel developmental profiles.</title>
        <authorList>
            <person name="Wang J."/>
            <person name="Czech B."/>
            <person name="Crunk A."/>
            <person name="Wallace A."/>
            <person name="Mitreva M."/>
            <person name="Hannon G.J."/>
            <person name="Davis R.E."/>
        </authorList>
    </citation>
    <scope>NUCLEOTIDE SEQUENCE</scope>
</reference>
<feature type="region of interest" description="Disordered" evidence="2">
    <location>
        <begin position="723"/>
        <end position="747"/>
    </location>
</feature>
<dbReference type="GO" id="GO:0016787">
    <property type="term" value="F:hydrolase activity"/>
    <property type="evidence" value="ECO:0007669"/>
    <property type="project" value="UniProtKB-KW"/>
</dbReference>
<dbReference type="InterPro" id="IPR008974">
    <property type="entry name" value="TRAF-like"/>
</dbReference>
<organism evidence="4">
    <name type="scientific">Ascaris suum</name>
    <name type="common">Pig roundworm</name>
    <name type="synonym">Ascaris lumbricoides</name>
    <dbReference type="NCBI Taxonomy" id="6253"/>
    <lineage>
        <taxon>Eukaryota</taxon>
        <taxon>Metazoa</taxon>
        <taxon>Ecdysozoa</taxon>
        <taxon>Nematoda</taxon>
        <taxon>Chromadorea</taxon>
        <taxon>Rhabditida</taxon>
        <taxon>Spirurina</taxon>
        <taxon>Ascaridomorpha</taxon>
        <taxon>Ascaridoidea</taxon>
        <taxon>Ascarididae</taxon>
        <taxon>Ascaris</taxon>
    </lineage>
</organism>
<dbReference type="PANTHER" id="PTHR17550">
    <property type="entry name" value="E3 UBIQUITIN-PROTEIN LIGASE TTC3"/>
    <property type="match status" value="1"/>
</dbReference>
<dbReference type="Pfam" id="PF24525">
    <property type="entry name" value="TTC3"/>
    <property type="match status" value="1"/>
</dbReference>
<feature type="region of interest" description="Disordered" evidence="2">
    <location>
        <begin position="1515"/>
        <end position="1541"/>
    </location>
</feature>
<feature type="compositionally biased region" description="Polar residues" evidence="2">
    <location>
        <begin position="1515"/>
        <end position="1527"/>
    </location>
</feature>
<accession>F1KPX3</accession>
<evidence type="ECO:0000256" key="2">
    <source>
        <dbReference type="SAM" id="MobiDB-lite"/>
    </source>
</evidence>
<evidence type="ECO:0000259" key="3">
    <source>
        <dbReference type="PROSITE" id="PS50144"/>
    </source>
</evidence>
<dbReference type="Gene3D" id="2.60.210.10">
    <property type="entry name" value="Apoptosis, Tumor Necrosis Factor Receptor Associated Protein 2, Chain A"/>
    <property type="match status" value="1"/>
</dbReference>
<evidence type="ECO:0000313" key="4">
    <source>
        <dbReference type="EMBL" id="ADY39927.1"/>
    </source>
</evidence>
<feature type="region of interest" description="Disordered" evidence="2">
    <location>
        <begin position="502"/>
        <end position="558"/>
    </location>
</feature>
<feature type="compositionally biased region" description="Polar residues" evidence="2">
    <location>
        <begin position="549"/>
        <end position="558"/>
    </location>
</feature>
<dbReference type="InterPro" id="IPR056872">
    <property type="entry name" value="TTC3/DZIP3-like_helical"/>
</dbReference>
<dbReference type="SUPFAM" id="SSF49599">
    <property type="entry name" value="TRAF domain-like"/>
    <property type="match status" value="1"/>
</dbReference>
<feature type="compositionally biased region" description="Polar residues" evidence="2">
    <location>
        <begin position="530"/>
        <end position="541"/>
    </location>
</feature>
<sequence length="1904" mass="208241">MPEERGVDNNESSSASSTCGDTSISSNSAERRSSTNERNTTDTMSGAPASGHTGESSSATPVEPNSAPVAPLGDATGGTNATDTSPTSLQRHRGGNTPASATSSPPDGATPEPLNLNVTTEEGDGGTDVLSKSNLAKKTKDCHEIVKTSAVAGERRGNLCSVHQNGISCWELDVYREMPNTKGYLERVGARKSMLASQISDSLGTRINNRKAKVNVACQTDTDEAVMPRMPSQCSRSSVAQPPVAKATAVATASTAETSSASSSTSSDGTLRLMIQNFKNMSDTVRGPSKKIQAVPWRIMVMPRQHVVQKKGTQKCLGFFLQCCPDAYSDSWSCQAAAELRLISQKQGVPHFTRKTNHVYTAKENDWGYSCFMTWADILDESQGYIKEDKVILEVSVKAEPPKNILTHDQFEKKIQDYMRLADIQSSRGLIDKAIEVNLSALKFCKDRDQDCKAELEAQKTKLIEMKLKQSIERIEKGPPIGKNEEESSLNQNALKQAISGTPATLKQSGACKSTNKGGSSTKARDSSNVEKNGNAQNRSQTPPPPSKTVESQQNVDNVTNETRTDLRAELLLSNSPYKAPWVTGTNTSDDIDNELRRNVDFGQQLEEVVLNEGERLSSRFDAEQKRFAADKSTFITNKQNELIRTKAILENISALAVRNNPQMMSEIKKVANESYEEELRRQQAFKRMPKAVQQKKGPLSNLIDMDPDKLPLNKLGEEQELAKGEQQKVQNLDNRSKKGALKQADMEEKFGVSQNAAPVWRNAAYKADLTGQRQPWEPLTDEGAEIKGNQGGIEYSSDDETATSGGVTSDSEAEGNGGRTALGVPVSKKMKRCLDGPEAVITELRDECDSCIEAMLEPSSVATEEASCQTDFPLLNETNAQLKNEPVVVTARGGSNNNNNTNTTSPPRVYAQPKKQVARKTISTIDNPKYDDPEWRKKKLNELKEVEVPNKKAEEARGGSQNSIERLDSSNAELTRESIARFTSHFANPDPALMGALPQIYHPSPQQIFGDDLPSPQLQRYLEEAAQPNVWSRQYIEEWLKFNIKYCWKYMKNGENSPGSGGEEGGIDLTSGNIPHFNDAQVQQVMAALSVIGVNCVNAKRVVDKAAEFINTLETRSKSPFLRECLQKLAFLAGDEKAIDAPKDSRKNESSLDSGTGDEHIGGMLGEEDEHLSVMMSSMECPDDTHDYMLNREVQRIGVFADQAVSKNPLMELGQAEKLNEHTEKIAARIALLECDKENLTKQLNVERERLKKSEQKHANTMKQIQAQLQAEKEKHEKTVQQLNQKKNELKKQEKVLKQHERDAERCRELQDKVDYLTKELQEMRQKNADEVRKLQRELQSSQDTRKNMADEIKGREAEQAELRNQLSERSLALKRSENTLSTERKTFQNNLAAATERAKKTEIMYLELKLETGLAVLERAYKDAGQRVKDFEMEQKKVRSGAHSEELKIAISEWRAKREEVASLIASSKAEFAAQIEQIKSGKQLSQLPRISVAKPPPAPKSFKINQFVSQPSPIASEKPSTSAAAPSPGVIGQTARSSTSQAGIIGTAIPSSNVAPGSPVQSISKAPAPPSTVSPMKSPMTVTSTIAPIGVRPTSHVNGTIDFGNSNMSTAPPPTAATAAANSSLNPTQPPTSASTSGISIPNTWGSAWEGSLAMNSINELLNPSRSFGPIGTDYGITNATASNQLSQPPPGLANAATHFGSAQSNGWGNTGAEWSNSITAGMNNGGVVSGQHAQFGRMHQTGGYQSPQWAGGWAGYRTPQAGGSPDVANTMLDNSRSSSPRRDVVLDSLRTHFPQISPETLKEYASEFMLRNNCATLKNVPITDIVSQVAQMIASKQMWNKTSIPPMMHQPPPNVMVQQSAVGMAPIESFQSPPSRLHTQQSVVHSHVLMQQQLRDGMEN</sequence>
<protein>
    <submittedName>
        <fullName evidence="4">Ubiquitin carboxyl-terminal hydrolase 7</fullName>
    </submittedName>
</protein>